<proteinExistence type="predicted"/>
<gene>
    <name evidence="1" type="ORF">BSTOLATCC_MIC66017</name>
</gene>
<protein>
    <submittedName>
        <fullName evidence="1">Uncharacterized protein</fullName>
    </submittedName>
</protein>
<sequence>MPSIVKWKKGKMKKSYHSIPKETFSLQPTSNQAFSWRLDNSWIKTWIASLSRSQIAMKLYHPTWQGWLKTWKRKF</sequence>
<dbReference type="Proteomes" id="UP001162131">
    <property type="component" value="Unassembled WGS sequence"/>
</dbReference>
<organism evidence="1 2">
    <name type="scientific">Blepharisma stoltei</name>
    <dbReference type="NCBI Taxonomy" id="1481888"/>
    <lineage>
        <taxon>Eukaryota</taxon>
        <taxon>Sar</taxon>
        <taxon>Alveolata</taxon>
        <taxon>Ciliophora</taxon>
        <taxon>Postciliodesmatophora</taxon>
        <taxon>Heterotrichea</taxon>
        <taxon>Heterotrichida</taxon>
        <taxon>Blepharismidae</taxon>
        <taxon>Blepharisma</taxon>
    </lineage>
</organism>
<evidence type="ECO:0000313" key="2">
    <source>
        <dbReference type="Proteomes" id="UP001162131"/>
    </source>
</evidence>
<dbReference type="EMBL" id="CAJZBQ010000064">
    <property type="protein sequence ID" value="CAG9336129.1"/>
    <property type="molecule type" value="Genomic_DNA"/>
</dbReference>
<accession>A0AAU9KC98</accession>
<dbReference type="AlphaFoldDB" id="A0AAU9KC98"/>
<comment type="caution">
    <text evidence="1">The sequence shown here is derived from an EMBL/GenBank/DDBJ whole genome shotgun (WGS) entry which is preliminary data.</text>
</comment>
<keyword evidence="2" id="KW-1185">Reference proteome</keyword>
<reference evidence="1" key="1">
    <citation type="submission" date="2021-09" db="EMBL/GenBank/DDBJ databases">
        <authorList>
            <consortium name="AG Swart"/>
            <person name="Singh M."/>
            <person name="Singh A."/>
            <person name="Seah K."/>
            <person name="Emmerich C."/>
        </authorList>
    </citation>
    <scope>NUCLEOTIDE SEQUENCE</scope>
    <source>
        <strain evidence="1">ATCC30299</strain>
    </source>
</reference>
<evidence type="ECO:0000313" key="1">
    <source>
        <dbReference type="EMBL" id="CAG9336129.1"/>
    </source>
</evidence>
<name>A0AAU9KC98_9CILI</name>